<dbReference type="InterPro" id="IPR050796">
    <property type="entry name" value="SCF_F-box_component"/>
</dbReference>
<keyword evidence="1" id="KW-0472">Membrane</keyword>
<gene>
    <name evidence="3" type="ORF">POM88_034258</name>
</gene>
<protein>
    <submittedName>
        <fullName evidence="3">F-box domain-containing protein</fullName>
    </submittedName>
</protein>
<dbReference type="InterPro" id="IPR013187">
    <property type="entry name" value="F-box-assoc_dom_typ3"/>
</dbReference>
<sequence>MERWMSTITRNAPGDRCERLAELSIVFGTEDLKAITSCWAIVSVGGGGDDAVAVPVDGPLKTLLSGAEFFGAANGLVCLAKNQMNELLILNPSTRKAREIPTAPADFPRSFDCSEIGLCGFGYDHVNDDYKIVKIAECNVKFHGIMVIVYSLKINSWKRIQNVPASDTQFLGDRGLFANGALHWFTIKAVMDFSNIVSFDLGLEQFKEIPFPPNGTFGRSLVPVEESLGVLYKYSSRVDVWLMNNSGVGNLWTKALSLKQAGPLGSFSFARPVAFSKSRKNVLLEVDSSKLVWYDLKRKRIKNVRIRGIPINFESYLYTESLLQVTEDKKDKPLQKPSHGMRRTWGKQSRRSFGSEGVDILMFLALFIPPCFCLLSLVVDLWLSLLLKLETNKLLQFENREATDARCYCLLITSAGLFD</sequence>
<evidence type="ECO:0000259" key="2">
    <source>
        <dbReference type="Pfam" id="PF08268"/>
    </source>
</evidence>
<organism evidence="3 4">
    <name type="scientific">Heracleum sosnowskyi</name>
    <dbReference type="NCBI Taxonomy" id="360622"/>
    <lineage>
        <taxon>Eukaryota</taxon>
        <taxon>Viridiplantae</taxon>
        <taxon>Streptophyta</taxon>
        <taxon>Embryophyta</taxon>
        <taxon>Tracheophyta</taxon>
        <taxon>Spermatophyta</taxon>
        <taxon>Magnoliopsida</taxon>
        <taxon>eudicotyledons</taxon>
        <taxon>Gunneridae</taxon>
        <taxon>Pentapetalae</taxon>
        <taxon>asterids</taxon>
        <taxon>campanulids</taxon>
        <taxon>Apiales</taxon>
        <taxon>Apiaceae</taxon>
        <taxon>Apioideae</taxon>
        <taxon>apioid superclade</taxon>
        <taxon>Tordylieae</taxon>
        <taxon>Tordyliinae</taxon>
        <taxon>Heracleum</taxon>
    </lineage>
</organism>
<evidence type="ECO:0000256" key="1">
    <source>
        <dbReference type="SAM" id="Phobius"/>
    </source>
</evidence>
<reference evidence="3" key="1">
    <citation type="submission" date="2023-02" db="EMBL/GenBank/DDBJ databases">
        <title>Genome of toxic invasive species Heracleum sosnowskyi carries increased number of genes despite the absence of recent whole-genome duplications.</title>
        <authorList>
            <person name="Schelkunov M."/>
            <person name="Shtratnikova V."/>
            <person name="Makarenko M."/>
            <person name="Klepikova A."/>
            <person name="Omelchenko D."/>
            <person name="Novikova G."/>
            <person name="Obukhova E."/>
            <person name="Bogdanov V."/>
            <person name="Penin A."/>
            <person name="Logacheva M."/>
        </authorList>
    </citation>
    <scope>NUCLEOTIDE SEQUENCE</scope>
    <source>
        <strain evidence="3">Hsosn_3</strain>
        <tissue evidence="3">Leaf</tissue>
    </source>
</reference>
<feature type="domain" description="F-box associated beta-propeller type 3" evidence="2">
    <location>
        <begin position="69"/>
        <end position="312"/>
    </location>
</feature>
<dbReference type="PANTHER" id="PTHR31672">
    <property type="entry name" value="BNACNNG10540D PROTEIN"/>
    <property type="match status" value="1"/>
</dbReference>
<feature type="transmembrane region" description="Helical" evidence="1">
    <location>
        <begin position="360"/>
        <end position="383"/>
    </location>
</feature>
<reference evidence="3" key="2">
    <citation type="submission" date="2023-05" db="EMBL/GenBank/DDBJ databases">
        <authorList>
            <person name="Schelkunov M.I."/>
        </authorList>
    </citation>
    <scope>NUCLEOTIDE SEQUENCE</scope>
    <source>
        <strain evidence="3">Hsosn_3</strain>
        <tissue evidence="3">Leaf</tissue>
    </source>
</reference>
<dbReference type="Proteomes" id="UP001237642">
    <property type="component" value="Unassembled WGS sequence"/>
</dbReference>
<keyword evidence="1" id="KW-1133">Transmembrane helix</keyword>
<dbReference type="PANTHER" id="PTHR31672:SF13">
    <property type="entry name" value="F-BOX PROTEIN CPR30-LIKE"/>
    <property type="match status" value="1"/>
</dbReference>
<evidence type="ECO:0000313" key="3">
    <source>
        <dbReference type="EMBL" id="KAK1368166.1"/>
    </source>
</evidence>
<name>A0AAD8HJ62_9APIA</name>
<dbReference type="AlphaFoldDB" id="A0AAD8HJ62"/>
<keyword evidence="4" id="KW-1185">Reference proteome</keyword>
<dbReference type="EMBL" id="JAUIZM010000008">
    <property type="protein sequence ID" value="KAK1368166.1"/>
    <property type="molecule type" value="Genomic_DNA"/>
</dbReference>
<dbReference type="Pfam" id="PF08268">
    <property type="entry name" value="FBA_3"/>
    <property type="match status" value="1"/>
</dbReference>
<comment type="caution">
    <text evidence="3">The sequence shown here is derived from an EMBL/GenBank/DDBJ whole genome shotgun (WGS) entry which is preliminary data.</text>
</comment>
<accession>A0AAD8HJ62</accession>
<proteinExistence type="predicted"/>
<dbReference type="InterPro" id="IPR017451">
    <property type="entry name" value="F-box-assoc_interact_dom"/>
</dbReference>
<evidence type="ECO:0000313" key="4">
    <source>
        <dbReference type="Proteomes" id="UP001237642"/>
    </source>
</evidence>
<keyword evidence="1" id="KW-0812">Transmembrane</keyword>
<dbReference type="NCBIfam" id="TIGR01640">
    <property type="entry name" value="F_box_assoc_1"/>
    <property type="match status" value="1"/>
</dbReference>